<dbReference type="SUPFAM" id="SSF47323">
    <property type="entry name" value="Anticodon-binding domain of a subclass of class I aminoacyl-tRNA synthetases"/>
    <property type="match status" value="1"/>
</dbReference>
<keyword evidence="6 10" id="KW-0648">Protein biosynthesis</keyword>
<dbReference type="GO" id="GO:0002161">
    <property type="term" value="F:aminoacyl-tRNA deacylase activity"/>
    <property type="evidence" value="ECO:0007669"/>
    <property type="project" value="InterPro"/>
</dbReference>
<dbReference type="InterPro" id="IPR002303">
    <property type="entry name" value="Valyl-tRNA_ligase"/>
</dbReference>
<evidence type="ECO:0000259" key="15">
    <source>
        <dbReference type="Pfam" id="PF12274"/>
    </source>
</evidence>
<keyword evidence="11" id="KW-0175">Coiled coil</keyword>
<feature type="domain" description="DUF3615" evidence="15">
    <location>
        <begin position="113"/>
        <end position="204"/>
    </location>
</feature>
<dbReference type="InterPro" id="IPR002300">
    <property type="entry name" value="aa-tRNA-synth_Ia"/>
</dbReference>
<reference evidence="16" key="2">
    <citation type="submission" date="2018-05" db="EMBL/GenBank/DDBJ databases">
        <title>OgluRS3 (Oryza glumaepatula Reference Sequence Version 3).</title>
        <authorList>
            <person name="Zhang J."/>
            <person name="Kudrna D."/>
            <person name="Lee S."/>
            <person name="Talag J."/>
            <person name="Welchert J."/>
            <person name="Wing R.A."/>
        </authorList>
    </citation>
    <scope>NUCLEOTIDE SEQUENCE [LARGE SCALE GENOMIC DNA]</scope>
</reference>
<dbReference type="Gene3D" id="3.90.740.10">
    <property type="entry name" value="Valyl/Leucyl/Isoleucyl-tRNA synthetase, editing domain"/>
    <property type="match status" value="1"/>
</dbReference>
<evidence type="ECO:0000259" key="13">
    <source>
        <dbReference type="Pfam" id="PF00133"/>
    </source>
</evidence>
<dbReference type="Gene3D" id="3.40.50.620">
    <property type="entry name" value="HUPs"/>
    <property type="match status" value="2"/>
</dbReference>
<dbReference type="GO" id="GO:0048608">
    <property type="term" value="P:reproductive structure development"/>
    <property type="evidence" value="ECO:0007669"/>
    <property type="project" value="UniProtKB-ARBA"/>
</dbReference>
<feature type="domain" description="Methionyl/Valyl/Leucyl/Isoleucyl-tRNA synthetase anticodon-binding" evidence="14">
    <location>
        <begin position="862"/>
        <end position="999"/>
    </location>
</feature>
<dbReference type="Proteomes" id="UP000026961">
    <property type="component" value="Chromosome 3"/>
</dbReference>
<evidence type="ECO:0000256" key="1">
    <source>
        <dbReference type="ARBA" id="ARBA00005594"/>
    </source>
</evidence>
<dbReference type="EnsemblPlants" id="OGLUM03G00920.1">
    <property type="protein sequence ID" value="OGLUM03G00920.1"/>
    <property type="gene ID" value="OGLUM03G00920"/>
</dbReference>
<comment type="similarity">
    <text evidence="1 10">Belongs to the class-I aminoacyl-tRNA synthetase family.</text>
</comment>
<dbReference type="Gramene" id="OGLUM03G00920.1">
    <property type="protein sequence ID" value="OGLUM03G00920.1"/>
    <property type="gene ID" value="OGLUM03G00920"/>
</dbReference>
<evidence type="ECO:0000256" key="10">
    <source>
        <dbReference type="RuleBase" id="RU363035"/>
    </source>
</evidence>
<evidence type="ECO:0000256" key="2">
    <source>
        <dbReference type="ARBA" id="ARBA00013169"/>
    </source>
</evidence>
<comment type="catalytic activity">
    <reaction evidence="9">
        <text>tRNA(Val) + L-valine + ATP = L-valyl-tRNA(Val) + AMP + diphosphate</text>
        <dbReference type="Rhea" id="RHEA:10704"/>
        <dbReference type="Rhea" id="RHEA-COMP:9672"/>
        <dbReference type="Rhea" id="RHEA-COMP:9708"/>
        <dbReference type="ChEBI" id="CHEBI:30616"/>
        <dbReference type="ChEBI" id="CHEBI:33019"/>
        <dbReference type="ChEBI" id="CHEBI:57762"/>
        <dbReference type="ChEBI" id="CHEBI:78442"/>
        <dbReference type="ChEBI" id="CHEBI:78537"/>
        <dbReference type="ChEBI" id="CHEBI:456215"/>
        <dbReference type="EC" id="6.1.1.9"/>
    </reaction>
</comment>
<dbReference type="FunFam" id="3.40.50.620:FF:000457">
    <property type="entry name" value="Predicted protein"/>
    <property type="match status" value="1"/>
</dbReference>
<dbReference type="EC" id="6.1.1.9" evidence="2"/>
<evidence type="ECO:0000256" key="8">
    <source>
        <dbReference type="ARBA" id="ARBA00029936"/>
    </source>
</evidence>
<proteinExistence type="inferred from homology"/>
<dbReference type="PROSITE" id="PS00178">
    <property type="entry name" value="AA_TRNA_LIGASE_I"/>
    <property type="match status" value="1"/>
</dbReference>
<dbReference type="InterPro" id="IPR009008">
    <property type="entry name" value="Val/Leu/Ile-tRNA-synth_edit"/>
</dbReference>
<dbReference type="GO" id="GO:0005524">
    <property type="term" value="F:ATP binding"/>
    <property type="evidence" value="ECO:0007669"/>
    <property type="project" value="UniProtKB-KW"/>
</dbReference>
<dbReference type="SUPFAM" id="SSF52374">
    <property type="entry name" value="Nucleotidylyl transferase"/>
    <property type="match status" value="1"/>
</dbReference>
<dbReference type="FunFam" id="3.90.740.10:FF:000005">
    <property type="entry name" value="Valine--tRNA ligase, mitochondrial"/>
    <property type="match status" value="1"/>
</dbReference>
<evidence type="ECO:0000256" key="3">
    <source>
        <dbReference type="ARBA" id="ARBA00022598"/>
    </source>
</evidence>
<dbReference type="PANTHER" id="PTHR11946:SF109">
    <property type="entry name" value="VALINE--TRNA LIGASE"/>
    <property type="match status" value="1"/>
</dbReference>
<dbReference type="InterPro" id="IPR014729">
    <property type="entry name" value="Rossmann-like_a/b/a_fold"/>
</dbReference>
<dbReference type="PRINTS" id="PR00986">
    <property type="entry name" value="TRNASYNTHVAL"/>
</dbReference>
<dbReference type="Gene3D" id="1.10.287.380">
    <property type="entry name" value="Valyl-tRNA synthetase, C-terminal domain"/>
    <property type="match status" value="1"/>
</dbReference>
<keyword evidence="7 10" id="KW-0030">Aminoacyl-tRNA synthetase</keyword>
<organism evidence="16">
    <name type="scientific">Oryza glumipatula</name>
    <dbReference type="NCBI Taxonomy" id="40148"/>
    <lineage>
        <taxon>Eukaryota</taxon>
        <taxon>Viridiplantae</taxon>
        <taxon>Streptophyta</taxon>
        <taxon>Embryophyta</taxon>
        <taxon>Tracheophyta</taxon>
        <taxon>Spermatophyta</taxon>
        <taxon>Magnoliopsida</taxon>
        <taxon>Liliopsida</taxon>
        <taxon>Poales</taxon>
        <taxon>Poaceae</taxon>
        <taxon>BOP clade</taxon>
        <taxon>Oryzoideae</taxon>
        <taxon>Oryzeae</taxon>
        <taxon>Oryzinae</taxon>
        <taxon>Oryza</taxon>
    </lineage>
</organism>
<keyword evidence="3 10" id="KW-0436">Ligase</keyword>
<feature type="region of interest" description="Disordered" evidence="12">
    <location>
        <begin position="202"/>
        <end position="244"/>
    </location>
</feature>
<dbReference type="STRING" id="40148.A0A0D9Z129"/>
<feature type="domain" description="Aminoacyl-tRNA synthetase class Ia" evidence="13">
    <location>
        <begin position="269"/>
        <end position="817"/>
    </location>
</feature>
<name>A0A0D9Z129_9ORYZ</name>
<keyword evidence="4 10" id="KW-0547">Nucleotide-binding</keyword>
<dbReference type="Pfam" id="PF12274">
    <property type="entry name" value="DUF3615"/>
    <property type="match status" value="1"/>
</dbReference>
<dbReference type="InterPro" id="IPR001412">
    <property type="entry name" value="aa-tRNA-synth_I_CS"/>
</dbReference>
<dbReference type="InterPro" id="IPR033705">
    <property type="entry name" value="Anticodon_Ia_Val"/>
</dbReference>
<feature type="region of interest" description="Disordered" evidence="12">
    <location>
        <begin position="1"/>
        <end position="62"/>
    </location>
</feature>
<protein>
    <recommendedName>
        <fullName evidence="2">valine--tRNA ligase</fullName>
        <ecNumber evidence="2">6.1.1.9</ecNumber>
    </recommendedName>
    <alternativeName>
        <fullName evidence="8">Valyl-tRNA synthetase</fullName>
    </alternativeName>
</protein>
<dbReference type="Gene3D" id="1.10.730.10">
    <property type="entry name" value="Isoleucyl-tRNA Synthetase, Domain 1"/>
    <property type="match status" value="1"/>
</dbReference>
<dbReference type="SUPFAM" id="SSF50677">
    <property type="entry name" value="ValRS/IleRS/LeuRS editing domain"/>
    <property type="match status" value="1"/>
</dbReference>
<dbReference type="AlphaFoldDB" id="A0A0D9Z129"/>
<evidence type="ECO:0000256" key="9">
    <source>
        <dbReference type="ARBA" id="ARBA00047552"/>
    </source>
</evidence>
<evidence type="ECO:0000313" key="16">
    <source>
        <dbReference type="EnsemblPlants" id="OGLUM03G00920.1"/>
    </source>
</evidence>
<evidence type="ECO:0000256" key="11">
    <source>
        <dbReference type="SAM" id="Coils"/>
    </source>
</evidence>
<dbReference type="FunFam" id="1.10.730.10:FF:000009">
    <property type="entry name" value="Valine--tRNA ligase, mitochondrial"/>
    <property type="match status" value="1"/>
</dbReference>
<dbReference type="GO" id="GO:0009791">
    <property type="term" value="P:post-embryonic development"/>
    <property type="evidence" value="ECO:0007669"/>
    <property type="project" value="UniProtKB-ARBA"/>
</dbReference>
<evidence type="ECO:0000256" key="5">
    <source>
        <dbReference type="ARBA" id="ARBA00022840"/>
    </source>
</evidence>
<sequence length="1125" mass="126621">MVKVKPTPTPTSAAAKSAVAGGGEVSTETPRRSARLQQAAKKKRSRDASLPPAPAPARHRQAGKVLCAPEISDKKTVEGTINDAEIESIVLKLWNFTEEERVPYYNRLNKKRANMALAWYNENNPEDCYGFTSVLLHDVCNFCDGGVCHVHINFKARNVTTNSEELFFAELALINNVFDQYSGYTTTACCIIDGNCLGKGERGKKAQGKGKAQAASDGPKKSEKKQRKKAVEDENPEDFIDLDTPHGQKKFLASQMAKQYSPAPVEKSWYAWWESSGYFGADPASSKPPFVIVLPPPNVTGVLHIGHALTVAIEDAIIRWRRMSGVDHAGIATQVVVEKKLMRERKLTRHDIGREEFVSEVLKWKDEYGGTILNQLRRLGASLDWSRECFTMDKPRSKAVTEAFVRLYKQGLIYRDYRLVNWDCTLRTAISDVEVDYLDIKEETMLKVPGYSTTVQFGVLISFAYPLEEGLGEIIVATTRIETMLGDTAIAVHPEDNRYKHLHGRYAIHPFNGRKLKIICDAELVDPTFGTGAVKITPAHDPNDFEVGKRHSLEFINIFTDDGKINNNGGAQFEGMPRFAARVAVIEALKAKGLYKETKKNEIWLANTRDWCVSRQLWWGHRVPAWYVVLEDDQENILGSDNDRWVVARNESEANLEAHQKYPGKKFELHQDPDVLDTWFSSGLFPLTVLGWPDDTADVKAFYPGSVLETGHDMGMQLGGDVPFQKVYLHPMIRDAHGRKMSKSLGNVIDPVDVINGIPLEGLLKRLEEGYLDPNELNIASDGKKKDFPDGIAECGTDALRFALVSYTSQSDKINLDIKRVVGYRQWCNKLWNAIRFAMGKLGNHYTPPATISVTTMPPICKWILSVLNKAIGKTVTSLEAYKFSDATSAIYSWWQYQLCDVFIEAIKPYFFNDSQELESARAASKRCLKDTGLRLLHPFMPYVTEELWQRLPQPKDSCRKDSIMVSEYPSLVKEWADDKLENQIDIALDTVNKLRSLKPPTDTNERRPAFALCRGQEIAAIILTESDETPPDCATAVVNKDLSVYLQLQGALNAEVELEKLRKKREEVEKLQHALSQKMEASGYKEKAPQNVQEEDIRKLTSFLEQLEIISEAEKKLDAKTGKN</sequence>
<dbReference type="InterPro" id="IPR022059">
    <property type="entry name" value="DUF3615"/>
</dbReference>
<dbReference type="eggNOG" id="KOG0432">
    <property type="taxonomic scope" value="Eukaryota"/>
</dbReference>
<dbReference type="PANTHER" id="PTHR11946">
    <property type="entry name" value="VALYL-TRNA SYNTHETASES"/>
    <property type="match status" value="1"/>
</dbReference>
<feature type="compositionally biased region" description="Low complexity" evidence="12">
    <location>
        <begin position="1"/>
        <end position="19"/>
    </location>
</feature>
<dbReference type="CDD" id="cd00817">
    <property type="entry name" value="ValRS_core"/>
    <property type="match status" value="1"/>
</dbReference>
<dbReference type="GO" id="GO:0005829">
    <property type="term" value="C:cytosol"/>
    <property type="evidence" value="ECO:0007669"/>
    <property type="project" value="TreeGrafter"/>
</dbReference>
<feature type="coiled-coil region" evidence="11">
    <location>
        <begin position="1052"/>
        <end position="1082"/>
    </location>
</feature>
<evidence type="ECO:0000256" key="7">
    <source>
        <dbReference type="ARBA" id="ARBA00023146"/>
    </source>
</evidence>
<keyword evidence="5 10" id="KW-0067">ATP-binding</keyword>
<dbReference type="InterPro" id="IPR037118">
    <property type="entry name" value="Val-tRNA_synth_C_sf"/>
</dbReference>
<evidence type="ECO:0000256" key="12">
    <source>
        <dbReference type="SAM" id="MobiDB-lite"/>
    </source>
</evidence>
<dbReference type="GO" id="GO:0006438">
    <property type="term" value="P:valyl-tRNA aminoacylation"/>
    <property type="evidence" value="ECO:0007669"/>
    <property type="project" value="InterPro"/>
</dbReference>
<dbReference type="InterPro" id="IPR009080">
    <property type="entry name" value="tRNAsynth_Ia_anticodon-bd"/>
</dbReference>
<dbReference type="FunFam" id="3.40.50.620:FF:000020">
    <property type="entry name" value="Valine--tRNA ligase, mitochondrial"/>
    <property type="match status" value="1"/>
</dbReference>
<reference evidence="16" key="1">
    <citation type="submission" date="2015-04" db="UniProtKB">
        <authorList>
            <consortium name="EnsemblPlants"/>
        </authorList>
    </citation>
    <scope>IDENTIFICATION</scope>
</reference>
<evidence type="ECO:0000313" key="17">
    <source>
        <dbReference type="Proteomes" id="UP000026961"/>
    </source>
</evidence>
<dbReference type="Pfam" id="PF00133">
    <property type="entry name" value="tRNA-synt_1"/>
    <property type="match status" value="1"/>
</dbReference>
<accession>A0A0D9Z129</accession>
<dbReference type="Pfam" id="PF08264">
    <property type="entry name" value="Anticodon_1"/>
    <property type="match status" value="1"/>
</dbReference>
<evidence type="ECO:0000259" key="14">
    <source>
        <dbReference type="Pfam" id="PF08264"/>
    </source>
</evidence>
<evidence type="ECO:0000256" key="4">
    <source>
        <dbReference type="ARBA" id="ARBA00022741"/>
    </source>
</evidence>
<dbReference type="GO" id="GO:0004832">
    <property type="term" value="F:valine-tRNA ligase activity"/>
    <property type="evidence" value="ECO:0007669"/>
    <property type="project" value="UniProtKB-EC"/>
</dbReference>
<evidence type="ECO:0000256" key="6">
    <source>
        <dbReference type="ARBA" id="ARBA00022917"/>
    </source>
</evidence>
<dbReference type="CDD" id="cd07962">
    <property type="entry name" value="Anticodon_Ia_Val"/>
    <property type="match status" value="1"/>
</dbReference>
<dbReference type="InterPro" id="IPR013155">
    <property type="entry name" value="M/V/L/I-tRNA-synth_anticd-bd"/>
</dbReference>
<keyword evidence="17" id="KW-1185">Reference proteome</keyword>